<dbReference type="PROSITE" id="PS50005">
    <property type="entry name" value="TPR"/>
    <property type="match status" value="3"/>
</dbReference>
<evidence type="ECO:0008006" key="11">
    <source>
        <dbReference type="Google" id="ProtNLM"/>
    </source>
</evidence>
<dbReference type="Proteomes" id="UP001231518">
    <property type="component" value="Chromosome 15"/>
</dbReference>
<gene>
    <name evidence="9" type="ORF">PYW07_003702</name>
</gene>
<dbReference type="Pfam" id="PF13432">
    <property type="entry name" value="TPR_16"/>
    <property type="match status" value="1"/>
</dbReference>
<evidence type="ECO:0000256" key="4">
    <source>
        <dbReference type="ARBA" id="ARBA00022490"/>
    </source>
</evidence>
<dbReference type="InterPro" id="IPR011990">
    <property type="entry name" value="TPR-like_helical_dom_sf"/>
</dbReference>
<dbReference type="SUPFAM" id="SSF48452">
    <property type="entry name" value="TPR-like"/>
    <property type="match status" value="1"/>
</dbReference>
<dbReference type="GO" id="GO:0005829">
    <property type="term" value="C:cytosol"/>
    <property type="evidence" value="ECO:0007669"/>
    <property type="project" value="TreeGrafter"/>
</dbReference>
<comment type="subcellular location">
    <subcellularLocation>
        <location evidence="2">Cytoplasm</location>
    </subcellularLocation>
    <subcellularLocation>
        <location evidence="1">Peroxisome</location>
    </subcellularLocation>
</comment>
<evidence type="ECO:0000256" key="1">
    <source>
        <dbReference type="ARBA" id="ARBA00004275"/>
    </source>
</evidence>
<evidence type="ECO:0000256" key="6">
    <source>
        <dbReference type="ARBA" id="ARBA00022803"/>
    </source>
</evidence>
<keyword evidence="4" id="KW-0963">Cytoplasm</keyword>
<proteinExistence type="inferred from homology"/>
<keyword evidence="5" id="KW-0677">Repeat</keyword>
<evidence type="ECO:0000256" key="3">
    <source>
        <dbReference type="ARBA" id="ARBA00005348"/>
    </source>
</evidence>
<dbReference type="PANTHER" id="PTHR10130">
    <property type="entry name" value="PEROXISOMAL TARGETING SIGNAL 1 RECEPTOR PEX5"/>
    <property type="match status" value="1"/>
</dbReference>
<evidence type="ECO:0000313" key="9">
    <source>
        <dbReference type="EMBL" id="KAJ8722522.1"/>
    </source>
</evidence>
<dbReference type="PANTHER" id="PTHR10130:SF0">
    <property type="entry name" value="GH08708P"/>
    <property type="match status" value="1"/>
</dbReference>
<evidence type="ECO:0000256" key="8">
    <source>
        <dbReference type="PROSITE-ProRule" id="PRU00339"/>
    </source>
</evidence>
<evidence type="ECO:0000256" key="2">
    <source>
        <dbReference type="ARBA" id="ARBA00004496"/>
    </source>
</evidence>
<dbReference type="AlphaFoldDB" id="A0AAD7YQ45"/>
<reference evidence="9" key="1">
    <citation type="submission" date="2023-03" db="EMBL/GenBank/DDBJ databases">
        <title>Chromosome-level genomes of two armyworms, Mythimna separata and Mythimna loreyi, provide insights into the biosynthesis and reception of sex pheromones.</title>
        <authorList>
            <person name="Zhao H."/>
        </authorList>
    </citation>
    <scope>NUCLEOTIDE SEQUENCE</scope>
    <source>
        <strain evidence="9">BeijingLab</strain>
        <tissue evidence="9">Pupa</tissue>
    </source>
</reference>
<dbReference type="InterPro" id="IPR019734">
    <property type="entry name" value="TPR_rpt"/>
</dbReference>
<name>A0AAD7YQ45_MYTSE</name>
<dbReference type="SMART" id="SM00028">
    <property type="entry name" value="TPR"/>
    <property type="match status" value="5"/>
</dbReference>
<keyword evidence="7" id="KW-0576">Peroxisome</keyword>
<dbReference type="GO" id="GO:0005778">
    <property type="term" value="C:peroxisomal membrane"/>
    <property type="evidence" value="ECO:0007669"/>
    <property type="project" value="TreeGrafter"/>
</dbReference>
<sequence>MSLNKLVGGDCGGNNSLVQLSNIVRRDASQSQPHSQADRFVNEFMAQNAQIPQTFNMNALLNNLPKDNVMKSGASTSSYVPDMSTHMNRSWNAGPSSSYMSHAMMPNFHMMQQPMAQYYPQAPPPMVMSQSNVPMQYVNETDAGTMTSDDVRGKAQEYVNAAKDDDDMAYSQFMSFMKKISAGELNLGEATEKEERKLSNAELLDEMAEKYKEEWGKLSAEQSNYWETEAANGIPKEYLFTEGNVMLENKSALEIGKEKLKMGDIPGAVLCFEAAAQQQPDSAEAWFLLGTTQAENEQDPLAITALKKSLKMNPTQLEGYITLAAAYTNENMTKYAYSSLLDWLRASPKYFDIVPNDVSANKLDVKELEAHVKSLYLKAVQLNMDQIDPDVQNALGVIFNSCQEYDKAVDCFQTALMVASDNAKLWNRLGATLANSDKSEQAVDAYHQALNLEPGFIRARYNVGITCMNLGAHRQAAEHFLVALNQQYKAKSMFPESSSTDTSSSTIWTTLRMVCSFMGEHDVAKLVDERNLTELNKFFEFE</sequence>
<organism evidence="9 10">
    <name type="scientific">Mythimna separata</name>
    <name type="common">Oriental armyworm</name>
    <name type="synonym">Pseudaletia separata</name>
    <dbReference type="NCBI Taxonomy" id="271217"/>
    <lineage>
        <taxon>Eukaryota</taxon>
        <taxon>Metazoa</taxon>
        <taxon>Ecdysozoa</taxon>
        <taxon>Arthropoda</taxon>
        <taxon>Hexapoda</taxon>
        <taxon>Insecta</taxon>
        <taxon>Pterygota</taxon>
        <taxon>Neoptera</taxon>
        <taxon>Endopterygota</taxon>
        <taxon>Lepidoptera</taxon>
        <taxon>Glossata</taxon>
        <taxon>Ditrysia</taxon>
        <taxon>Noctuoidea</taxon>
        <taxon>Noctuidae</taxon>
        <taxon>Noctuinae</taxon>
        <taxon>Hadenini</taxon>
        <taxon>Mythimna</taxon>
    </lineage>
</organism>
<feature type="repeat" description="TPR" evidence="8">
    <location>
        <begin position="389"/>
        <end position="422"/>
    </location>
</feature>
<evidence type="ECO:0000313" key="10">
    <source>
        <dbReference type="Proteomes" id="UP001231518"/>
    </source>
</evidence>
<evidence type="ECO:0000256" key="5">
    <source>
        <dbReference type="ARBA" id="ARBA00022737"/>
    </source>
</evidence>
<dbReference type="Pfam" id="PF13181">
    <property type="entry name" value="TPR_8"/>
    <property type="match status" value="1"/>
</dbReference>
<protein>
    <recommendedName>
        <fullName evidence="11">Peroxisomal targeting signal 1 receptor</fullName>
    </recommendedName>
</protein>
<dbReference type="EMBL" id="JARGEI010000012">
    <property type="protein sequence ID" value="KAJ8722522.1"/>
    <property type="molecule type" value="Genomic_DNA"/>
</dbReference>
<dbReference type="InterPro" id="IPR024111">
    <property type="entry name" value="PEX5/PEX5L"/>
</dbReference>
<dbReference type="GO" id="GO:0016560">
    <property type="term" value="P:protein import into peroxisome matrix, docking"/>
    <property type="evidence" value="ECO:0007669"/>
    <property type="project" value="TreeGrafter"/>
</dbReference>
<keyword evidence="10" id="KW-1185">Reference proteome</keyword>
<evidence type="ECO:0000256" key="7">
    <source>
        <dbReference type="ARBA" id="ARBA00023140"/>
    </source>
</evidence>
<dbReference type="GO" id="GO:0005052">
    <property type="term" value="F:peroxisome matrix targeting signal-1 binding"/>
    <property type="evidence" value="ECO:0007669"/>
    <property type="project" value="TreeGrafter"/>
</dbReference>
<comment type="similarity">
    <text evidence="3">Belongs to the peroxisomal targeting signal receptor family.</text>
</comment>
<accession>A0AAD7YQ45</accession>
<dbReference type="Gene3D" id="1.25.40.10">
    <property type="entry name" value="Tetratricopeptide repeat domain"/>
    <property type="match status" value="1"/>
</dbReference>
<keyword evidence="6 8" id="KW-0802">TPR repeat</keyword>
<comment type="caution">
    <text evidence="9">The sequence shown here is derived from an EMBL/GenBank/DDBJ whole genome shotgun (WGS) entry which is preliminary data.</text>
</comment>
<feature type="repeat" description="TPR" evidence="8">
    <location>
        <begin position="283"/>
        <end position="316"/>
    </location>
</feature>
<feature type="repeat" description="TPR" evidence="8">
    <location>
        <begin position="423"/>
        <end position="456"/>
    </location>
</feature>